<keyword evidence="4" id="KW-1185">Reference proteome</keyword>
<keyword evidence="1" id="KW-1133">Transmembrane helix</keyword>
<protein>
    <submittedName>
        <fullName evidence="3">Pilus assembly protein</fullName>
    </submittedName>
</protein>
<keyword evidence="1" id="KW-0812">Transmembrane</keyword>
<accession>A0A844Y527</accession>
<organism evidence="3 4">
    <name type="scientific">Qipengyuania gaetbuli</name>
    <dbReference type="NCBI Taxonomy" id="266952"/>
    <lineage>
        <taxon>Bacteria</taxon>
        <taxon>Pseudomonadati</taxon>
        <taxon>Pseudomonadota</taxon>
        <taxon>Alphaproteobacteria</taxon>
        <taxon>Sphingomonadales</taxon>
        <taxon>Erythrobacteraceae</taxon>
        <taxon>Qipengyuania</taxon>
    </lineage>
</organism>
<feature type="domain" description="TadE-like" evidence="2">
    <location>
        <begin position="17"/>
        <end position="58"/>
    </location>
</feature>
<dbReference type="Pfam" id="PF07811">
    <property type="entry name" value="TadE"/>
    <property type="match status" value="1"/>
</dbReference>
<gene>
    <name evidence="3" type="ORF">GRI42_12635</name>
</gene>
<keyword evidence="1" id="KW-0472">Membrane</keyword>
<evidence type="ECO:0000313" key="4">
    <source>
        <dbReference type="Proteomes" id="UP000444185"/>
    </source>
</evidence>
<evidence type="ECO:0000313" key="3">
    <source>
        <dbReference type="EMBL" id="MXO52152.1"/>
    </source>
</evidence>
<dbReference type="Proteomes" id="UP000444185">
    <property type="component" value="Unassembled WGS sequence"/>
</dbReference>
<evidence type="ECO:0000256" key="1">
    <source>
        <dbReference type="SAM" id="Phobius"/>
    </source>
</evidence>
<feature type="transmembrane region" description="Helical" evidence="1">
    <location>
        <begin position="21"/>
        <end position="44"/>
    </location>
</feature>
<comment type="caution">
    <text evidence="3">The sequence shown here is derived from an EMBL/GenBank/DDBJ whole genome shotgun (WGS) entry which is preliminary data.</text>
</comment>
<proteinExistence type="predicted"/>
<name>A0A844Y527_9SPHN</name>
<dbReference type="OrthoDB" id="7187024at2"/>
<dbReference type="InterPro" id="IPR012495">
    <property type="entry name" value="TadE-like_dom"/>
</dbReference>
<reference evidence="3 4" key="1">
    <citation type="submission" date="2019-12" db="EMBL/GenBank/DDBJ databases">
        <title>Genomic-based taxomic classification of the family Erythrobacteraceae.</title>
        <authorList>
            <person name="Xu L."/>
        </authorList>
    </citation>
    <scope>NUCLEOTIDE SEQUENCE [LARGE SCALE GENOMIC DNA]</scope>
    <source>
        <strain evidence="3 4">DSM 16225</strain>
    </source>
</reference>
<evidence type="ECO:0000259" key="2">
    <source>
        <dbReference type="Pfam" id="PF07811"/>
    </source>
</evidence>
<dbReference type="AlphaFoldDB" id="A0A844Y527"/>
<sequence>MSSLHLLKRYGRENAAASAAEFALVLPVMLLFLIGIIDVGYYIWQVNRAEKAVQIGARWAVATDMVPATLRDYSFAVSGGIPQGTVVPAGSFPKVTCTSSSCTAWGHNQAAFDSILDRMQEIKSGIAANNLIVEYEWSGLGYAGDPNGPDVAPIVTVRLTGMTHTPITSLIFGTLNLPTFAYSLTAEDSAGSFSN</sequence>
<dbReference type="EMBL" id="WTYF01000004">
    <property type="protein sequence ID" value="MXO52152.1"/>
    <property type="molecule type" value="Genomic_DNA"/>
</dbReference>